<proteinExistence type="predicted"/>
<dbReference type="Proteomes" id="UP000196320">
    <property type="component" value="Unassembled WGS sequence"/>
</dbReference>
<feature type="region of interest" description="Disordered" evidence="1">
    <location>
        <begin position="1"/>
        <end position="40"/>
    </location>
</feature>
<sequence>MRTTEAAPGKIGRCIHYPSRSRSPQRTKVHGAVPDTHEAQPIDHRHAFLCCSG</sequence>
<keyword evidence="3" id="KW-1185">Reference proteome</keyword>
<gene>
    <name evidence="2" type="ORF">FM104_11525</name>
</gene>
<name>A0A1R4KBD1_9MICO</name>
<evidence type="ECO:0000313" key="2">
    <source>
        <dbReference type="EMBL" id="SJN41630.1"/>
    </source>
</evidence>
<dbReference type="EMBL" id="FUKO01000029">
    <property type="protein sequence ID" value="SJN41630.1"/>
    <property type="molecule type" value="Genomic_DNA"/>
</dbReference>
<protein>
    <submittedName>
        <fullName evidence="2">Uncharacterized protein</fullName>
    </submittedName>
</protein>
<dbReference type="AlphaFoldDB" id="A0A1R4KBD1"/>
<reference evidence="2 3" key="1">
    <citation type="submission" date="2017-02" db="EMBL/GenBank/DDBJ databases">
        <authorList>
            <person name="Peterson S.W."/>
        </authorList>
    </citation>
    <scope>NUCLEOTIDE SEQUENCE [LARGE SCALE GENOMIC DNA]</scope>
    <source>
        <strain evidence="2 3">B Mb 05.01</strain>
    </source>
</reference>
<evidence type="ECO:0000256" key="1">
    <source>
        <dbReference type="SAM" id="MobiDB-lite"/>
    </source>
</evidence>
<accession>A0A1R4KBD1</accession>
<evidence type="ECO:0000313" key="3">
    <source>
        <dbReference type="Proteomes" id="UP000196320"/>
    </source>
</evidence>
<organism evidence="2 3">
    <name type="scientific">Microbacterium esteraromaticum</name>
    <dbReference type="NCBI Taxonomy" id="57043"/>
    <lineage>
        <taxon>Bacteria</taxon>
        <taxon>Bacillati</taxon>
        <taxon>Actinomycetota</taxon>
        <taxon>Actinomycetes</taxon>
        <taxon>Micrococcales</taxon>
        <taxon>Microbacteriaceae</taxon>
        <taxon>Microbacterium</taxon>
    </lineage>
</organism>